<evidence type="ECO:0000256" key="1">
    <source>
        <dbReference type="ARBA" id="ARBA00006547"/>
    </source>
</evidence>
<comment type="similarity">
    <text evidence="1 2">Belongs to the arylamine N-acetyltransferase family.</text>
</comment>
<dbReference type="PANTHER" id="PTHR11786:SF0">
    <property type="entry name" value="ARYLAMINE N-ACETYLTRANSFERASE 4-RELATED"/>
    <property type="match status" value="1"/>
</dbReference>
<evidence type="ECO:0000313" key="3">
    <source>
        <dbReference type="EMBL" id="BCT74456.1"/>
    </source>
</evidence>
<protein>
    <submittedName>
        <fullName evidence="3">Arylamine N-acetyltransferase</fullName>
    </submittedName>
</protein>
<accession>A0ABM7PQX4</accession>
<dbReference type="InterPro" id="IPR038765">
    <property type="entry name" value="Papain-like_cys_pep_sf"/>
</dbReference>
<gene>
    <name evidence="3" type="ORF">SCMU_02980</name>
</gene>
<reference evidence="3 4" key="1">
    <citation type="journal article" date="2021" name="J. Biosci. Bioeng.">
        <title>Identification and characterization of a chc gene cluster responsible for the aromatization pathway of cyclohexanecarboxylate degradation in Sinomonas cyclohexanicum ATCC 51369.</title>
        <authorList>
            <person name="Yamamoto T."/>
            <person name="Hasegawa Y."/>
            <person name="Lau P.C.K."/>
            <person name="Iwaki H."/>
        </authorList>
    </citation>
    <scope>NUCLEOTIDE SEQUENCE [LARGE SCALE GENOMIC DNA]</scope>
    <source>
        <strain evidence="3 4">ATCC 51369</strain>
    </source>
</reference>
<organism evidence="3 4">
    <name type="scientific">Sinomonas cyclohexanicum</name>
    <name type="common">Corynebacterium cyclohexanicum</name>
    <dbReference type="NCBI Taxonomy" id="322009"/>
    <lineage>
        <taxon>Bacteria</taxon>
        <taxon>Bacillati</taxon>
        <taxon>Actinomycetota</taxon>
        <taxon>Actinomycetes</taxon>
        <taxon>Micrococcales</taxon>
        <taxon>Micrococcaceae</taxon>
        <taxon>Sinomonas</taxon>
    </lineage>
</organism>
<dbReference type="SUPFAM" id="SSF54001">
    <property type="entry name" value="Cysteine proteinases"/>
    <property type="match status" value="1"/>
</dbReference>
<evidence type="ECO:0000313" key="4">
    <source>
        <dbReference type="Proteomes" id="UP001319861"/>
    </source>
</evidence>
<dbReference type="PANTHER" id="PTHR11786">
    <property type="entry name" value="N-HYDROXYARYLAMINE O-ACETYLTRANSFERASE"/>
    <property type="match status" value="1"/>
</dbReference>
<dbReference type="EMBL" id="AP024525">
    <property type="protein sequence ID" value="BCT74456.1"/>
    <property type="molecule type" value="Genomic_DNA"/>
</dbReference>
<dbReference type="PRINTS" id="PR01543">
    <property type="entry name" value="ANATRNSFRASE"/>
</dbReference>
<evidence type="ECO:0000256" key="2">
    <source>
        <dbReference type="RuleBase" id="RU003452"/>
    </source>
</evidence>
<name>A0ABM7PQX4_SINCY</name>
<dbReference type="Pfam" id="PF00797">
    <property type="entry name" value="Acetyltransf_2"/>
    <property type="match status" value="1"/>
</dbReference>
<dbReference type="Proteomes" id="UP001319861">
    <property type="component" value="Chromosome"/>
</dbReference>
<dbReference type="Gene3D" id="2.40.128.150">
    <property type="entry name" value="Cysteine proteinases"/>
    <property type="match status" value="1"/>
</dbReference>
<sequence>MAETFLSGYFARIGYDGEAAPTLPNVAAIHAHHTRAIPFENLTPATGGVVDISAEGLEAVVLGRKRGGYCFQHSGLMARALTEMGVPGVENHLGRVYWGREPGSGSPPRTHAVTIVTLDGASHLVDAGFGGFNPSGVLPLGLAPEEADLTTPLGTFRVVNVAEAGLPPVDTATIDLMVQGRLHGAWANLYGVDLRPNAPVDVQMANWYVSTSPASRFTNSLMAAILTETRRFTLANLELGVRAYGPDGSSTVEKRTLGSAAELRDVARELFRIEDAALDWDRVYRVASTA</sequence>
<proteinExistence type="inferred from homology"/>
<dbReference type="RefSeq" id="WP_229231201.1">
    <property type="nucleotide sequence ID" value="NZ_AP024525.1"/>
</dbReference>
<dbReference type="InterPro" id="IPR001447">
    <property type="entry name" value="Arylamine_N-AcTrfase"/>
</dbReference>
<dbReference type="Gene3D" id="3.30.2140.10">
    <property type="entry name" value="Arylamine N-acetyltransferase"/>
    <property type="match status" value="1"/>
</dbReference>
<keyword evidence="4" id="KW-1185">Reference proteome</keyword>